<evidence type="ECO:0000313" key="2">
    <source>
        <dbReference type="EMBL" id="JAD84176.1"/>
    </source>
</evidence>
<dbReference type="Gene3D" id="2.130.10.120">
    <property type="entry name" value="Prolyl oligopeptidase, N-terminal domain"/>
    <property type="match status" value="1"/>
</dbReference>
<sequence>MSDVKHILQIRDLKTGNFIHQLPLEIGSVSEISCRREDKEVFIGFTSFLSPSIIYWCNLASTVPEMKVFREISVPGFDRTSFQVNQVGSLPVQICCTLYFGNF</sequence>
<dbReference type="InterPro" id="IPR051167">
    <property type="entry name" value="Prolyl_oligopep/macrocyclase"/>
</dbReference>
<reference evidence="2" key="1">
    <citation type="submission" date="2014-09" db="EMBL/GenBank/DDBJ databases">
        <authorList>
            <person name="Magalhaes I.L.F."/>
            <person name="Oliveira U."/>
            <person name="Santos F.R."/>
            <person name="Vidigal T.H.D.A."/>
            <person name="Brescovit A.D."/>
            <person name="Santos A.J."/>
        </authorList>
    </citation>
    <scope>NUCLEOTIDE SEQUENCE</scope>
    <source>
        <tissue evidence="2">Shoot tissue taken approximately 20 cm above the soil surface</tissue>
    </source>
</reference>
<organism evidence="2">
    <name type="scientific">Arundo donax</name>
    <name type="common">Giant reed</name>
    <name type="synonym">Donax arundinaceus</name>
    <dbReference type="NCBI Taxonomy" id="35708"/>
    <lineage>
        <taxon>Eukaryota</taxon>
        <taxon>Viridiplantae</taxon>
        <taxon>Streptophyta</taxon>
        <taxon>Embryophyta</taxon>
        <taxon>Tracheophyta</taxon>
        <taxon>Spermatophyta</taxon>
        <taxon>Magnoliopsida</taxon>
        <taxon>Liliopsida</taxon>
        <taxon>Poales</taxon>
        <taxon>Poaceae</taxon>
        <taxon>PACMAD clade</taxon>
        <taxon>Arundinoideae</taxon>
        <taxon>Arundineae</taxon>
        <taxon>Arundo</taxon>
    </lineage>
</organism>
<dbReference type="GO" id="GO:0005829">
    <property type="term" value="C:cytosol"/>
    <property type="evidence" value="ECO:0007669"/>
    <property type="project" value="TreeGrafter"/>
</dbReference>
<dbReference type="PANTHER" id="PTHR42881:SF2">
    <property type="entry name" value="PROLYL ENDOPEPTIDASE"/>
    <property type="match status" value="1"/>
</dbReference>
<dbReference type="AlphaFoldDB" id="A0A0A9D8Q2"/>
<dbReference type="InterPro" id="IPR023302">
    <property type="entry name" value="Pept_S9A_N"/>
</dbReference>
<accession>A0A0A9D8Q2</accession>
<protein>
    <submittedName>
        <fullName evidence="2">Pco126705</fullName>
    </submittedName>
</protein>
<evidence type="ECO:0000259" key="1">
    <source>
        <dbReference type="Pfam" id="PF02897"/>
    </source>
</evidence>
<dbReference type="GO" id="GO:0004252">
    <property type="term" value="F:serine-type endopeptidase activity"/>
    <property type="evidence" value="ECO:0007669"/>
    <property type="project" value="InterPro"/>
</dbReference>
<dbReference type="Pfam" id="PF02897">
    <property type="entry name" value="Peptidase_S9_N"/>
    <property type="match status" value="1"/>
</dbReference>
<dbReference type="PANTHER" id="PTHR42881">
    <property type="entry name" value="PROLYL ENDOPEPTIDASE"/>
    <property type="match status" value="1"/>
</dbReference>
<feature type="domain" description="Peptidase S9A N-terminal" evidence="1">
    <location>
        <begin position="1"/>
        <end position="67"/>
    </location>
</feature>
<reference evidence="2" key="2">
    <citation type="journal article" date="2015" name="Data Brief">
        <title>Shoot transcriptome of the giant reed, Arundo donax.</title>
        <authorList>
            <person name="Barrero R.A."/>
            <person name="Guerrero F.D."/>
            <person name="Moolhuijzen P."/>
            <person name="Goolsby J.A."/>
            <person name="Tidwell J."/>
            <person name="Bellgard S.E."/>
            <person name="Bellgard M.I."/>
        </authorList>
    </citation>
    <scope>NUCLEOTIDE SEQUENCE</scope>
    <source>
        <tissue evidence="2">Shoot tissue taken approximately 20 cm above the soil surface</tissue>
    </source>
</reference>
<proteinExistence type="predicted"/>
<dbReference type="EMBL" id="GBRH01213719">
    <property type="protein sequence ID" value="JAD84176.1"/>
    <property type="molecule type" value="Transcribed_RNA"/>
</dbReference>
<name>A0A0A9D8Q2_ARUDO</name>
<dbReference type="SUPFAM" id="SSF50993">
    <property type="entry name" value="Peptidase/esterase 'gauge' domain"/>
    <property type="match status" value="1"/>
</dbReference>
<dbReference type="GO" id="GO:0070012">
    <property type="term" value="F:oligopeptidase activity"/>
    <property type="evidence" value="ECO:0007669"/>
    <property type="project" value="TreeGrafter"/>
</dbReference>